<reference evidence="3 4" key="3">
    <citation type="journal article" date="2022" name="Int. J. Syst. Evol. Microbiol.">
        <title>Strains of Bradyrhizobium barranii sp. nov. associated with legumes native to Canada are symbionts of soybeans and belong to different subspecies (subsp. barranii subsp. nov. and subsp. apii subsp. nov.) and symbiovars (sv. glycinearum and sv. septentrionale).</title>
        <authorList>
            <person name="Bromfield E.S.P."/>
            <person name="Cloutier S."/>
            <person name="Wasai-Hara S."/>
            <person name="Minamisawa K."/>
        </authorList>
    </citation>
    <scope>NUCLEOTIDE SEQUENCE [LARGE SCALE GENOMIC DNA]</scope>
    <source>
        <strain evidence="3 4">323S2</strain>
    </source>
</reference>
<evidence type="ECO:0000256" key="1">
    <source>
        <dbReference type="SAM" id="Phobius"/>
    </source>
</evidence>
<keyword evidence="1" id="KW-0472">Membrane</keyword>
<dbReference type="EMBL" id="CP088280">
    <property type="protein sequence ID" value="UGX96512.1"/>
    <property type="molecule type" value="Genomic_DNA"/>
</dbReference>
<sequence length="186" mass="20925">MTWLEFFKTFAGPMATVIASVTAGVVVIWFGTVQAGIARSQAATSAAQKDIANAQLKIAFDKLKHDLFDKRYEIYLAAKGVIEAIFNHSPVNDADPALKKLRLKLDEARFFFPPDTLAFCENIEKLVYEVLVASRAASGYSEDRPERHELRDQQAKGEIQLARIYEELAKRFERDLGFEQLTKPVA</sequence>
<protein>
    <submittedName>
        <fullName evidence="2">Uncharacterized protein</fullName>
    </submittedName>
</protein>
<keyword evidence="1" id="KW-1133">Transmembrane helix</keyword>
<evidence type="ECO:0000313" key="2">
    <source>
        <dbReference type="EMBL" id="NYY87338.1"/>
    </source>
</evidence>
<dbReference type="Proteomes" id="UP000564836">
    <property type="component" value="Chromosome"/>
</dbReference>
<name>A0A7Z0Q3Z3_9BRAD</name>
<reference evidence="3 4" key="1">
    <citation type="journal article" date="2017" name="Syst. Appl. Microbiol.">
        <title>Soybeans inoculated with root zone soils of Canadian native legumes harbour diverse and novel Bradyrhizobium spp. that possess agricultural potential.</title>
        <authorList>
            <person name="Bromfield E.S.P."/>
            <person name="Cloutier S."/>
            <person name="Tambong J.T."/>
            <person name="Tran Thi T.V."/>
        </authorList>
    </citation>
    <scope>NUCLEOTIDE SEQUENCE [LARGE SCALE GENOMIC DNA]</scope>
    <source>
        <strain evidence="3 4">323S2</strain>
    </source>
</reference>
<dbReference type="RefSeq" id="WP_166342885.1">
    <property type="nucleotide sequence ID" value="NZ_CP088280.1"/>
</dbReference>
<gene>
    <name evidence="3" type="ORF">G6321_00015740</name>
    <name evidence="2" type="ORF">G6321_02530</name>
</gene>
<dbReference type="AlphaFoldDB" id="A0A7Z0Q3Z3"/>
<reference evidence="2" key="2">
    <citation type="submission" date="2020-06" db="EMBL/GenBank/DDBJ databases">
        <title>Whole Genome Sequence of Bradyrhizobium sp. Strain 323S2.</title>
        <authorList>
            <person name="Bromfield E.S.P."/>
        </authorList>
    </citation>
    <scope>NUCLEOTIDE SEQUENCE [LARGE SCALE GENOMIC DNA]</scope>
    <source>
        <strain evidence="2">323S2</strain>
    </source>
</reference>
<feature type="transmembrane region" description="Helical" evidence="1">
    <location>
        <begin position="12"/>
        <end position="31"/>
    </location>
</feature>
<accession>A0A7Z0Q3Z3</accession>
<dbReference type="EMBL" id="JACBFH010000001">
    <property type="protein sequence ID" value="NYY87338.1"/>
    <property type="molecule type" value="Genomic_DNA"/>
</dbReference>
<evidence type="ECO:0000313" key="3">
    <source>
        <dbReference type="EMBL" id="UGX96512.1"/>
    </source>
</evidence>
<organism evidence="2">
    <name type="scientific">Bradyrhizobium barranii subsp. barranii</name>
    <dbReference type="NCBI Taxonomy" id="2823807"/>
    <lineage>
        <taxon>Bacteria</taxon>
        <taxon>Pseudomonadati</taxon>
        <taxon>Pseudomonadota</taxon>
        <taxon>Alphaproteobacteria</taxon>
        <taxon>Hyphomicrobiales</taxon>
        <taxon>Nitrobacteraceae</taxon>
        <taxon>Bradyrhizobium</taxon>
        <taxon>Bradyrhizobium barranii</taxon>
    </lineage>
</organism>
<proteinExistence type="predicted"/>
<keyword evidence="1" id="KW-0812">Transmembrane</keyword>
<evidence type="ECO:0000313" key="4">
    <source>
        <dbReference type="Proteomes" id="UP000564836"/>
    </source>
</evidence>